<dbReference type="GeneID" id="59337637"/>
<evidence type="ECO:0000313" key="3">
    <source>
        <dbReference type="Proteomes" id="UP000593566"/>
    </source>
</evidence>
<evidence type="ECO:0000313" key="2">
    <source>
        <dbReference type="EMBL" id="KAF6226376.1"/>
    </source>
</evidence>
<name>A0A8H6CNC2_9LECA</name>
<feature type="region of interest" description="Disordered" evidence="1">
    <location>
        <begin position="1"/>
        <end position="50"/>
    </location>
</feature>
<accession>A0A8H6CNC2</accession>
<proteinExistence type="predicted"/>
<gene>
    <name evidence="2" type="ORF">HO133_009242</name>
</gene>
<keyword evidence="3" id="KW-1185">Reference proteome</keyword>
<evidence type="ECO:0000256" key="1">
    <source>
        <dbReference type="SAM" id="MobiDB-lite"/>
    </source>
</evidence>
<dbReference type="Proteomes" id="UP000593566">
    <property type="component" value="Unassembled WGS sequence"/>
</dbReference>
<comment type="caution">
    <text evidence="2">The sequence shown here is derived from an EMBL/GenBank/DDBJ whole genome shotgun (WGS) entry which is preliminary data.</text>
</comment>
<sequence length="139" mass="15691">MSDSKHGQRLPSTVPKKARQPSFASASKAASSSTSQFVPGTKSCSNAAVPEEPWNDVSFGMYNEGNVVINNTERRDGTGKLTHTRYWVCCKQRLDNGQVQYRLKDRSPQEDDDQLEEDELYVGGEDNWIDEECLDWVKD</sequence>
<reference evidence="2 3" key="1">
    <citation type="journal article" date="2020" name="Genomics">
        <title>Complete, high-quality genomes from long-read metagenomic sequencing of two wolf lichen thalli reveals enigmatic genome architecture.</title>
        <authorList>
            <person name="McKenzie S.K."/>
            <person name="Walston R.F."/>
            <person name="Allen J.L."/>
        </authorList>
    </citation>
    <scope>NUCLEOTIDE SEQUENCE [LARGE SCALE GENOMIC DNA]</scope>
    <source>
        <strain evidence="2">WasteWater1</strain>
    </source>
</reference>
<dbReference type="RefSeq" id="XP_037154929.1">
    <property type="nucleotide sequence ID" value="XM_037300103.1"/>
</dbReference>
<organism evidence="2 3">
    <name type="scientific">Letharia lupina</name>
    <dbReference type="NCBI Taxonomy" id="560253"/>
    <lineage>
        <taxon>Eukaryota</taxon>
        <taxon>Fungi</taxon>
        <taxon>Dikarya</taxon>
        <taxon>Ascomycota</taxon>
        <taxon>Pezizomycotina</taxon>
        <taxon>Lecanoromycetes</taxon>
        <taxon>OSLEUM clade</taxon>
        <taxon>Lecanoromycetidae</taxon>
        <taxon>Lecanorales</taxon>
        <taxon>Lecanorineae</taxon>
        <taxon>Parmeliaceae</taxon>
        <taxon>Letharia</taxon>
    </lineage>
</organism>
<feature type="compositionally biased region" description="Low complexity" evidence="1">
    <location>
        <begin position="22"/>
        <end position="35"/>
    </location>
</feature>
<feature type="compositionally biased region" description="Polar residues" evidence="1">
    <location>
        <begin position="36"/>
        <end position="46"/>
    </location>
</feature>
<dbReference type="AlphaFoldDB" id="A0A8H6CNC2"/>
<protein>
    <submittedName>
        <fullName evidence="2">Uncharacterized protein</fullName>
    </submittedName>
</protein>
<dbReference type="EMBL" id="JACCJB010000006">
    <property type="protein sequence ID" value="KAF6226376.1"/>
    <property type="molecule type" value="Genomic_DNA"/>
</dbReference>